<dbReference type="InterPro" id="IPR025184">
    <property type="entry name" value="AadA_C"/>
</dbReference>
<dbReference type="InterPro" id="IPR002934">
    <property type="entry name" value="Polymerase_NTP_transf_dom"/>
</dbReference>
<dbReference type="Proteomes" id="UP000606653">
    <property type="component" value="Unassembled WGS sequence"/>
</dbReference>
<dbReference type="Pfam" id="PF13427">
    <property type="entry name" value="AadA_C"/>
    <property type="match status" value="1"/>
</dbReference>
<comment type="caution">
    <text evidence="4">The sequence shown here is derived from an EMBL/GenBank/DDBJ whole genome shotgun (WGS) entry which is preliminary data.</text>
</comment>
<feature type="domain" description="Adenylyltransferase AadA C-terminal" evidence="3">
    <location>
        <begin position="166"/>
        <end position="265"/>
    </location>
</feature>
<organism evidence="4 5">
    <name type="scientific">Saccharibacillus kuerlensis</name>
    <dbReference type="NCBI Taxonomy" id="459527"/>
    <lineage>
        <taxon>Bacteria</taxon>
        <taxon>Bacillati</taxon>
        <taxon>Bacillota</taxon>
        <taxon>Bacilli</taxon>
        <taxon>Bacillales</taxon>
        <taxon>Paenibacillaceae</taxon>
        <taxon>Saccharibacillus</taxon>
    </lineage>
</organism>
<keyword evidence="5" id="KW-1185">Reference proteome</keyword>
<gene>
    <name evidence="4" type="ORF">GCM10010969_30970</name>
</gene>
<sequence>MEREKQSENAEMSETSQSIQEAFAAAEDMTKRCVHVLGDHVAGVYLHGSLAMGGFNPSASDIDLLIVLKGRPERGTLQQLTSETLDLHRRLPAGRDIEFTVVEESSLLHFVHPAPCLYHYSAAHRDRYKSNPDYICGDYEDADLAAQVAVAYERGMVLYGLPMPELYPPIAREHYLRSILHDTANAEAEIADSPVYTALNLCRVLMFLTEGHLASKKEGGEWGLLSLPDWQDVIWPLLDVYEGRAAGQVEVPKDRLRAFARDMKERIREAGGRDV</sequence>
<evidence type="ECO:0000313" key="4">
    <source>
        <dbReference type="EMBL" id="GGO05036.1"/>
    </source>
</evidence>
<accession>A0ABQ2L6H2</accession>
<dbReference type="Gene3D" id="3.30.460.10">
    <property type="entry name" value="Beta Polymerase, domain 2"/>
    <property type="match status" value="1"/>
</dbReference>
<dbReference type="RefSeq" id="WP_018978081.1">
    <property type="nucleotide sequence ID" value="NZ_BMLN01000009.1"/>
</dbReference>
<evidence type="ECO:0000259" key="3">
    <source>
        <dbReference type="Pfam" id="PF13427"/>
    </source>
</evidence>
<dbReference type="EMBL" id="BMLN01000009">
    <property type="protein sequence ID" value="GGO05036.1"/>
    <property type="molecule type" value="Genomic_DNA"/>
</dbReference>
<proteinExistence type="predicted"/>
<protein>
    <submittedName>
        <fullName evidence="4">Streptomycin 3''-adenylyltransferase</fullName>
    </submittedName>
</protein>
<dbReference type="CDD" id="cd05403">
    <property type="entry name" value="NT_KNTase_like"/>
    <property type="match status" value="1"/>
</dbReference>
<reference evidence="5" key="1">
    <citation type="journal article" date="2019" name="Int. J. Syst. Evol. Microbiol.">
        <title>The Global Catalogue of Microorganisms (GCM) 10K type strain sequencing project: providing services to taxonomists for standard genome sequencing and annotation.</title>
        <authorList>
            <consortium name="The Broad Institute Genomics Platform"/>
            <consortium name="The Broad Institute Genome Sequencing Center for Infectious Disease"/>
            <person name="Wu L."/>
            <person name="Ma J."/>
        </authorList>
    </citation>
    <scope>NUCLEOTIDE SEQUENCE [LARGE SCALE GENOMIC DNA]</scope>
    <source>
        <strain evidence="5">CGMCC 1.6964</strain>
    </source>
</reference>
<evidence type="ECO:0000259" key="2">
    <source>
        <dbReference type="Pfam" id="PF01909"/>
    </source>
</evidence>
<dbReference type="InterPro" id="IPR043519">
    <property type="entry name" value="NT_sf"/>
</dbReference>
<name>A0ABQ2L6H2_9BACL</name>
<dbReference type="SUPFAM" id="SSF81301">
    <property type="entry name" value="Nucleotidyltransferase"/>
    <property type="match status" value="1"/>
</dbReference>
<evidence type="ECO:0000256" key="1">
    <source>
        <dbReference type="ARBA" id="ARBA00022679"/>
    </source>
</evidence>
<keyword evidence="1" id="KW-0808">Transferase</keyword>
<dbReference type="Pfam" id="PF01909">
    <property type="entry name" value="NTP_transf_2"/>
    <property type="match status" value="1"/>
</dbReference>
<feature type="domain" description="Polymerase nucleotidyl transferase" evidence="2">
    <location>
        <begin position="39"/>
        <end position="78"/>
    </location>
</feature>
<evidence type="ECO:0000313" key="5">
    <source>
        <dbReference type="Proteomes" id="UP000606653"/>
    </source>
</evidence>